<keyword evidence="3" id="KW-0547">Nucleotide-binding</keyword>
<evidence type="ECO:0000313" key="10">
    <source>
        <dbReference type="Proteomes" id="UP000192678"/>
    </source>
</evidence>
<dbReference type="OrthoDB" id="9778478at2"/>
<accession>A0A1W2E2T6</accession>
<evidence type="ECO:0000259" key="7">
    <source>
        <dbReference type="Pfam" id="PF07005"/>
    </source>
</evidence>
<dbReference type="Pfam" id="PF07005">
    <property type="entry name" value="SBD_N"/>
    <property type="match status" value="1"/>
</dbReference>
<evidence type="ECO:0000259" key="8">
    <source>
        <dbReference type="Pfam" id="PF17042"/>
    </source>
</evidence>
<evidence type="ECO:0000256" key="1">
    <source>
        <dbReference type="ARBA" id="ARBA00005715"/>
    </source>
</evidence>
<dbReference type="InterPro" id="IPR010737">
    <property type="entry name" value="4-carb_acid_sugar_kinase_N"/>
</dbReference>
<feature type="domain" description="Four-carbon acid sugar kinase N-terminal" evidence="7">
    <location>
        <begin position="11"/>
        <end position="251"/>
    </location>
</feature>
<reference evidence="9 10" key="1">
    <citation type="submission" date="2017-04" db="EMBL/GenBank/DDBJ databases">
        <authorList>
            <person name="Afonso C.L."/>
            <person name="Miller P.J."/>
            <person name="Scott M.A."/>
            <person name="Spackman E."/>
            <person name="Goraichik I."/>
            <person name="Dimitrov K.M."/>
            <person name="Suarez D.L."/>
            <person name="Swayne D.E."/>
        </authorList>
    </citation>
    <scope>NUCLEOTIDE SEQUENCE [LARGE SCALE GENOMIC DNA]</scope>
    <source>
        <strain evidence="9 10">DSM 19625</strain>
    </source>
</reference>
<evidence type="ECO:0000313" key="9">
    <source>
        <dbReference type="EMBL" id="SMD03732.1"/>
    </source>
</evidence>
<dbReference type="InterPro" id="IPR031475">
    <property type="entry name" value="NBD_C"/>
</dbReference>
<dbReference type="InterPro" id="IPR042213">
    <property type="entry name" value="NBD_C_sf"/>
</dbReference>
<keyword evidence="6" id="KW-0119">Carbohydrate metabolism</keyword>
<gene>
    <name evidence="9" type="ORF">SAMN04488101_109121</name>
</gene>
<keyword evidence="2" id="KW-0808">Transferase</keyword>
<protein>
    <submittedName>
        <fullName evidence="9">Uncharacterized conserved protein YgbK, DUF1537 family</fullName>
    </submittedName>
</protein>
<keyword evidence="4" id="KW-0418">Kinase</keyword>
<feature type="domain" description="Four-carbon acid sugar kinase nucleotide binding" evidence="8">
    <location>
        <begin position="277"/>
        <end position="460"/>
    </location>
</feature>
<dbReference type="Gene3D" id="3.40.50.10840">
    <property type="entry name" value="Putative sugar-binding, N-terminal domain"/>
    <property type="match status" value="1"/>
</dbReference>
<dbReference type="Proteomes" id="UP000192678">
    <property type="component" value="Unassembled WGS sequence"/>
</dbReference>
<dbReference type="GO" id="GO:0016301">
    <property type="term" value="F:kinase activity"/>
    <property type="evidence" value="ECO:0007669"/>
    <property type="project" value="UniProtKB-KW"/>
</dbReference>
<evidence type="ECO:0000256" key="5">
    <source>
        <dbReference type="ARBA" id="ARBA00022840"/>
    </source>
</evidence>
<dbReference type="RefSeq" id="WP_084290598.1">
    <property type="nucleotide sequence ID" value="NZ_FWYB01000009.1"/>
</dbReference>
<dbReference type="EMBL" id="FWYB01000009">
    <property type="protein sequence ID" value="SMD03732.1"/>
    <property type="molecule type" value="Genomic_DNA"/>
</dbReference>
<dbReference type="STRING" id="475255.SAMN04488101_109121"/>
<sequence length="465" mass="50112">MEGQENNRLLIAFYGDDFTGSTDALEFLSRAGIKTVLFIEAPSMEQLAHYPGLQAIGVAGKSRTLSPDEMEETLKPAFTALQKLNPRHVHYKVCSTFDSSPTIGNIGKAIDIGVSVFKTEVVPLLAAAPHLGRYGLFGNLFARMGIGSEGEIYRLDRHPSMRSHPITPADESDIRLHLGKQTTKSIGLFNILDLHKYQEQAFSPDFSGYEIVLFDALVPEELKSIGQLIDAQAGNGHIVFSAGSSAIEMALGNYWQESGILEEQTEWKNRKADGPVLVASGSCSAVTAGQISYALNHGFTEIAIDTVMLASQVTGADLSMETGFIKTAAEKYVLKAVGLIAGGKHPLIHTSLGNDDVRVAETDKIFREKGFGKSATAQLYGQLLGQIVRMTAEQTSLQRIIIAGGDTSSYAARAMGIEAVEMIAPLSPGAPLCRAYAPESPVDQLELVFKGGQVGKEDFFNINLI</sequence>
<dbReference type="InterPro" id="IPR037051">
    <property type="entry name" value="4-carb_acid_sugar_kinase_N_sf"/>
</dbReference>
<organism evidence="9 10">
    <name type="scientific">Pedobacter nyackensis</name>
    <dbReference type="NCBI Taxonomy" id="475255"/>
    <lineage>
        <taxon>Bacteria</taxon>
        <taxon>Pseudomonadati</taxon>
        <taxon>Bacteroidota</taxon>
        <taxon>Sphingobacteriia</taxon>
        <taxon>Sphingobacteriales</taxon>
        <taxon>Sphingobacteriaceae</taxon>
        <taxon>Pedobacter</taxon>
    </lineage>
</organism>
<keyword evidence="10" id="KW-1185">Reference proteome</keyword>
<evidence type="ECO:0000256" key="3">
    <source>
        <dbReference type="ARBA" id="ARBA00022741"/>
    </source>
</evidence>
<evidence type="ECO:0000256" key="2">
    <source>
        <dbReference type="ARBA" id="ARBA00022679"/>
    </source>
</evidence>
<dbReference type="Pfam" id="PF17042">
    <property type="entry name" value="NBD_C"/>
    <property type="match status" value="1"/>
</dbReference>
<name>A0A1W2E2T6_9SPHI</name>
<comment type="similarity">
    <text evidence="1">Belongs to the four-carbon acid sugar kinase family.</text>
</comment>
<dbReference type="Gene3D" id="3.40.980.20">
    <property type="entry name" value="Four-carbon acid sugar kinase, nucleotide binding domain"/>
    <property type="match status" value="1"/>
</dbReference>
<evidence type="ECO:0000256" key="6">
    <source>
        <dbReference type="ARBA" id="ARBA00023277"/>
    </source>
</evidence>
<proteinExistence type="inferred from homology"/>
<keyword evidence="5" id="KW-0067">ATP-binding</keyword>
<dbReference type="AlphaFoldDB" id="A0A1W2E2T6"/>
<evidence type="ECO:0000256" key="4">
    <source>
        <dbReference type="ARBA" id="ARBA00022777"/>
    </source>
</evidence>
<dbReference type="SUPFAM" id="SSF142764">
    <property type="entry name" value="YgbK-like"/>
    <property type="match status" value="1"/>
</dbReference>
<dbReference type="GO" id="GO:0005524">
    <property type="term" value="F:ATP binding"/>
    <property type="evidence" value="ECO:0007669"/>
    <property type="project" value="UniProtKB-KW"/>
</dbReference>